<accession>A0A8D8R6T2</accession>
<evidence type="ECO:0000256" key="1">
    <source>
        <dbReference type="SAM" id="MobiDB-lite"/>
    </source>
</evidence>
<feature type="compositionally biased region" description="Polar residues" evidence="1">
    <location>
        <begin position="12"/>
        <end position="29"/>
    </location>
</feature>
<dbReference type="EMBL" id="HBUF01548789">
    <property type="protein sequence ID" value="CAG6758114.1"/>
    <property type="molecule type" value="Transcribed_RNA"/>
</dbReference>
<dbReference type="EMBL" id="HBUF01137250">
    <property type="protein sequence ID" value="CAG6645523.1"/>
    <property type="molecule type" value="Transcribed_RNA"/>
</dbReference>
<feature type="region of interest" description="Disordered" evidence="1">
    <location>
        <begin position="1"/>
        <end position="59"/>
    </location>
</feature>
<name>A0A8D8R6T2_9HEMI</name>
<dbReference type="EMBL" id="HBUF01137249">
    <property type="protein sequence ID" value="CAG6645521.1"/>
    <property type="molecule type" value="Transcribed_RNA"/>
</dbReference>
<sequence length="110" mass="12267">MRRIRSERSLVGENTSWTGNHCSQVSTRVASGRSPNLLEEETRTYSQRGQSSDHYNSHVGYGTVSVRVGRAEKWRTGKFGTVQNTADQFGHISGPTSSHGVYQQSQDYCV</sequence>
<dbReference type="AlphaFoldDB" id="A0A8D8R6T2"/>
<reference evidence="2" key="1">
    <citation type="submission" date="2021-05" db="EMBL/GenBank/DDBJ databases">
        <authorList>
            <person name="Alioto T."/>
            <person name="Alioto T."/>
            <person name="Gomez Garrido J."/>
        </authorList>
    </citation>
    <scope>NUCLEOTIDE SEQUENCE</scope>
</reference>
<proteinExistence type="predicted"/>
<feature type="compositionally biased region" description="Polar residues" evidence="1">
    <location>
        <begin position="44"/>
        <end position="54"/>
    </location>
</feature>
<protein>
    <submittedName>
        <fullName evidence="2">Uncharacterized protein</fullName>
    </submittedName>
</protein>
<feature type="compositionally biased region" description="Polar residues" evidence="1">
    <location>
        <begin position="94"/>
        <end position="110"/>
    </location>
</feature>
<dbReference type="EMBL" id="HBUF01137251">
    <property type="protein sequence ID" value="CAG6645525.1"/>
    <property type="molecule type" value="Transcribed_RNA"/>
</dbReference>
<dbReference type="EMBL" id="HBUF01137246">
    <property type="protein sequence ID" value="CAG6645515.1"/>
    <property type="molecule type" value="Transcribed_RNA"/>
</dbReference>
<feature type="region of interest" description="Disordered" evidence="1">
    <location>
        <begin position="91"/>
        <end position="110"/>
    </location>
</feature>
<organism evidence="2">
    <name type="scientific">Cacopsylla melanoneura</name>
    <dbReference type="NCBI Taxonomy" id="428564"/>
    <lineage>
        <taxon>Eukaryota</taxon>
        <taxon>Metazoa</taxon>
        <taxon>Ecdysozoa</taxon>
        <taxon>Arthropoda</taxon>
        <taxon>Hexapoda</taxon>
        <taxon>Insecta</taxon>
        <taxon>Pterygota</taxon>
        <taxon>Neoptera</taxon>
        <taxon>Paraneoptera</taxon>
        <taxon>Hemiptera</taxon>
        <taxon>Sternorrhyncha</taxon>
        <taxon>Psylloidea</taxon>
        <taxon>Psyllidae</taxon>
        <taxon>Psyllinae</taxon>
        <taxon>Cacopsylla</taxon>
    </lineage>
</organism>
<evidence type="ECO:0000313" key="2">
    <source>
        <dbReference type="EMBL" id="CAG6645519.1"/>
    </source>
</evidence>
<dbReference type="EMBL" id="HBUF01548790">
    <property type="protein sequence ID" value="CAG6758116.1"/>
    <property type="molecule type" value="Transcribed_RNA"/>
</dbReference>
<feature type="compositionally biased region" description="Basic and acidic residues" evidence="1">
    <location>
        <begin position="1"/>
        <end position="10"/>
    </location>
</feature>
<dbReference type="EMBL" id="HBUF01548791">
    <property type="protein sequence ID" value="CAG6758119.1"/>
    <property type="molecule type" value="Transcribed_RNA"/>
</dbReference>
<dbReference type="EMBL" id="HBUF01137247">
    <property type="protein sequence ID" value="CAG6645517.1"/>
    <property type="molecule type" value="Transcribed_RNA"/>
</dbReference>
<dbReference type="EMBL" id="HBUF01137248">
    <property type="protein sequence ID" value="CAG6645519.1"/>
    <property type="molecule type" value="Transcribed_RNA"/>
</dbReference>